<comment type="caution">
    <text evidence="1">The sequence shown here is derived from an EMBL/GenBank/DDBJ whole genome shotgun (WGS) entry which is preliminary data.</text>
</comment>
<protein>
    <submittedName>
        <fullName evidence="1">Uncharacterized protein</fullName>
    </submittedName>
</protein>
<accession>A0A699XLL8</accession>
<sequence length="38" mass="4087">STRPMPPVTDDDQVRCADRRTRGAGYVAGFAAIHTAPE</sequence>
<name>A0A699XLL8_TANCI</name>
<dbReference type="EMBL" id="BKCJ011874013">
    <property type="protein sequence ID" value="GFD60143.1"/>
    <property type="molecule type" value="Genomic_DNA"/>
</dbReference>
<dbReference type="AlphaFoldDB" id="A0A699XLL8"/>
<organism evidence="1">
    <name type="scientific">Tanacetum cinerariifolium</name>
    <name type="common">Dalmatian daisy</name>
    <name type="synonym">Chrysanthemum cinerariifolium</name>
    <dbReference type="NCBI Taxonomy" id="118510"/>
    <lineage>
        <taxon>Eukaryota</taxon>
        <taxon>Viridiplantae</taxon>
        <taxon>Streptophyta</taxon>
        <taxon>Embryophyta</taxon>
        <taxon>Tracheophyta</taxon>
        <taxon>Spermatophyta</taxon>
        <taxon>Magnoliopsida</taxon>
        <taxon>eudicotyledons</taxon>
        <taxon>Gunneridae</taxon>
        <taxon>Pentapetalae</taxon>
        <taxon>asterids</taxon>
        <taxon>campanulids</taxon>
        <taxon>Asterales</taxon>
        <taxon>Asteraceae</taxon>
        <taxon>Asteroideae</taxon>
        <taxon>Anthemideae</taxon>
        <taxon>Anthemidinae</taxon>
        <taxon>Tanacetum</taxon>
    </lineage>
</organism>
<evidence type="ECO:0000313" key="1">
    <source>
        <dbReference type="EMBL" id="GFD60143.1"/>
    </source>
</evidence>
<gene>
    <name evidence="1" type="ORF">Tci_932112</name>
</gene>
<feature type="non-terminal residue" evidence="1">
    <location>
        <position position="1"/>
    </location>
</feature>
<proteinExistence type="predicted"/>
<reference evidence="1" key="1">
    <citation type="journal article" date="2019" name="Sci. Rep.">
        <title>Draft genome of Tanacetum cinerariifolium, the natural source of mosquito coil.</title>
        <authorList>
            <person name="Yamashiro T."/>
            <person name="Shiraishi A."/>
            <person name="Satake H."/>
            <person name="Nakayama K."/>
        </authorList>
    </citation>
    <scope>NUCLEOTIDE SEQUENCE</scope>
</reference>